<keyword evidence="3" id="KW-1185">Reference proteome</keyword>
<dbReference type="InterPro" id="IPR011008">
    <property type="entry name" value="Dimeric_a/b-barrel"/>
</dbReference>
<dbReference type="Proteomes" id="UP000199409">
    <property type="component" value="Unassembled WGS sequence"/>
</dbReference>
<dbReference type="PROSITE" id="PS51725">
    <property type="entry name" value="ABM"/>
    <property type="match status" value="1"/>
</dbReference>
<reference evidence="2 3" key="1">
    <citation type="submission" date="2016-10" db="EMBL/GenBank/DDBJ databases">
        <authorList>
            <person name="de Groot N.N."/>
        </authorList>
    </citation>
    <scope>NUCLEOTIDE SEQUENCE [LARGE SCALE GENOMIC DNA]</scope>
    <source>
        <strain evidence="2 3">DSM 7343</strain>
    </source>
</reference>
<organism evidence="2 3">
    <name type="scientific">Desulfuromusa kysingii</name>
    <dbReference type="NCBI Taxonomy" id="37625"/>
    <lineage>
        <taxon>Bacteria</taxon>
        <taxon>Pseudomonadati</taxon>
        <taxon>Thermodesulfobacteriota</taxon>
        <taxon>Desulfuromonadia</taxon>
        <taxon>Desulfuromonadales</taxon>
        <taxon>Geopsychrobacteraceae</taxon>
        <taxon>Desulfuromusa</taxon>
    </lineage>
</organism>
<keyword evidence="2" id="KW-0503">Monooxygenase</keyword>
<dbReference type="STRING" id="37625.SAMN05660420_01169"/>
<proteinExistence type="predicted"/>
<dbReference type="RefSeq" id="WP_175498281.1">
    <property type="nucleotide sequence ID" value="NZ_FNQN01000003.1"/>
</dbReference>
<keyword evidence="2" id="KW-0560">Oxidoreductase</keyword>
<evidence type="ECO:0000313" key="3">
    <source>
        <dbReference type="Proteomes" id="UP000199409"/>
    </source>
</evidence>
<gene>
    <name evidence="2" type="ORF">SAMN05660420_01169</name>
</gene>
<dbReference type="AlphaFoldDB" id="A0A1H3YDD5"/>
<evidence type="ECO:0000259" key="1">
    <source>
        <dbReference type="PROSITE" id="PS51725"/>
    </source>
</evidence>
<feature type="domain" description="ABM" evidence="1">
    <location>
        <begin position="2"/>
        <end position="94"/>
    </location>
</feature>
<sequence length="101" mass="11827">MFHIMVLLKVKNPRDIDTVATLLAQVSAVTLEEESCCKKLDVYHSQVDPNLFVLVEQWDKKEDWEAHRNERAFKEIYQPQVLPLVEREPHISELISTPRSL</sequence>
<dbReference type="Gene3D" id="3.30.70.100">
    <property type="match status" value="1"/>
</dbReference>
<dbReference type="Pfam" id="PF03992">
    <property type="entry name" value="ABM"/>
    <property type="match status" value="1"/>
</dbReference>
<dbReference type="SUPFAM" id="SSF54909">
    <property type="entry name" value="Dimeric alpha+beta barrel"/>
    <property type="match status" value="1"/>
</dbReference>
<dbReference type="InterPro" id="IPR007138">
    <property type="entry name" value="ABM_dom"/>
</dbReference>
<name>A0A1H3YDD5_9BACT</name>
<accession>A0A1H3YDD5</accession>
<dbReference type="GO" id="GO:0004497">
    <property type="term" value="F:monooxygenase activity"/>
    <property type="evidence" value="ECO:0007669"/>
    <property type="project" value="UniProtKB-KW"/>
</dbReference>
<evidence type="ECO:0000313" key="2">
    <source>
        <dbReference type="EMBL" id="SEA08908.1"/>
    </source>
</evidence>
<dbReference type="EMBL" id="FNQN01000003">
    <property type="protein sequence ID" value="SEA08908.1"/>
    <property type="molecule type" value="Genomic_DNA"/>
</dbReference>
<protein>
    <submittedName>
        <fullName evidence="2">Quinol monooxygenase YgiN</fullName>
    </submittedName>
</protein>